<dbReference type="InterPro" id="IPR036397">
    <property type="entry name" value="RNaseH_sf"/>
</dbReference>
<dbReference type="AlphaFoldDB" id="A0A371HQX2"/>
<dbReference type="GO" id="GO:0003676">
    <property type="term" value="F:nucleic acid binding"/>
    <property type="evidence" value="ECO:0007669"/>
    <property type="project" value="InterPro"/>
</dbReference>
<feature type="non-terminal residue" evidence="2">
    <location>
        <position position="1"/>
    </location>
</feature>
<comment type="caution">
    <text evidence="2">The sequence shown here is derived from an EMBL/GenBank/DDBJ whole genome shotgun (WGS) entry which is preliminary data.</text>
</comment>
<evidence type="ECO:0000313" key="2">
    <source>
        <dbReference type="EMBL" id="RDY05188.1"/>
    </source>
</evidence>
<dbReference type="InterPro" id="IPR056924">
    <property type="entry name" value="SH3_Tf2-1"/>
</dbReference>
<dbReference type="OrthoDB" id="1721106at2759"/>
<protein>
    <recommendedName>
        <fullName evidence="1">Tf2-1-like SH3-like domain-containing protein</fullName>
    </recommendedName>
</protein>
<proteinExistence type="predicted"/>
<feature type="domain" description="Tf2-1-like SH3-like" evidence="1">
    <location>
        <begin position="58"/>
        <end position="91"/>
    </location>
</feature>
<keyword evidence="3" id="KW-1185">Reference proteome</keyword>
<dbReference type="Gene3D" id="3.30.420.10">
    <property type="entry name" value="Ribonuclease H-like superfamily/Ribonuclease H"/>
    <property type="match status" value="1"/>
</dbReference>
<reference evidence="2" key="1">
    <citation type="submission" date="2018-05" db="EMBL/GenBank/DDBJ databases">
        <title>Draft genome of Mucuna pruriens seed.</title>
        <authorList>
            <person name="Nnadi N.E."/>
            <person name="Vos R."/>
            <person name="Hasami M.H."/>
            <person name="Devisetty U.K."/>
            <person name="Aguiy J.C."/>
        </authorList>
    </citation>
    <scope>NUCLEOTIDE SEQUENCE [LARGE SCALE GENOMIC DNA]</scope>
    <source>
        <strain evidence="2">JCA_2017</strain>
    </source>
</reference>
<organism evidence="2 3">
    <name type="scientific">Mucuna pruriens</name>
    <name type="common">Velvet bean</name>
    <name type="synonym">Dolichos pruriens</name>
    <dbReference type="NCBI Taxonomy" id="157652"/>
    <lineage>
        <taxon>Eukaryota</taxon>
        <taxon>Viridiplantae</taxon>
        <taxon>Streptophyta</taxon>
        <taxon>Embryophyta</taxon>
        <taxon>Tracheophyta</taxon>
        <taxon>Spermatophyta</taxon>
        <taxon>Magnoliopsida</taxon>
        <taxon>eudicotyledons</taxon>
        <taxon>Gunneridae</taxon>
        <taxon>Pentapetalae</taxon>
        <taxon>rosids</taxon>
        <taxon>fabids</taxon>
        <taxon>Fabales</taxon>
        <taxon>Fabaceae</taxon>
        <taxon>Papilionoideae</taxon>
        <taxon>50 kb inversion clade</taxon>
        <taxon>NPAAA clade</taxon>
        <taxon>indigoferoid/millettioid clade</taxon>
        <taxon>Phaseoleae</taxon>
        <taxon>Mucuna</taxon>
    </lineage>
</organism>
<evidence type="ECO:0000259" key="1">
    <source>
        <dbReference type="Pfam" id="PF24626"/>
    </source>
</evidence>
<dbReference type="EMBL" id="QJKJ01001927">
    <property type="protein sequence ID" value="RDY05188.1"/>
    <property type="molecule type" value="Genomic_DNA"/>
</dbReference>
<accession>A0A371HQX2</accession>
<name>A0A371HQX2_MUCPR</name>
<sequence>MIQSLEDLLRACVLDHLGSWDEVLPLVGFTYNNNFHASINMAPFKALNHMLTSKEKPLNLRQVGCVIKTKKLSPKFLGPYQILSCIGPIVY</sequence>
<dbReference type="Proteomes" id="UP000257109">
    <property type="component" value="Unassembled WGS sequence"/>
</dbReference>
<gene>
    <name evidence="2" type="ORF">CR513_11007</name>
</gene>
<dbReference type="Pfam" id="PF24626">
    <property type="entry name" value="SH3_Tf2-1"/>
    <property type="match status" value="1"/>
</dbReference>
<evidence type="ECO:0000313" key="3">
    <source>
        <dbReference type="Proteomes" id="UP000257109"/>
    </source>
</evidence>